<evidence type="ECO:0000256" key="3">
    <source>
        <dbReference type="ARBA" id="ARBA00022679"/>
    </source>
</evidence>
<accession>A0A0D7EQF9</accession>
<evidence type="ECO:0000256" key="7">
    <source>
        <dbReference type="PROSITE-ProRule" id="PRU01373"/>
    </source>
</evidence>
<dbReference type="CDD" id="cd16913">
    <property type="entry name" value="YkuD_like"/>
    <property type="match status" value="1"/>
</dbReference>
<feature type="region of interest" description="Disordered" evidence="8">
    <location>
        <begin position="260"/>
        <end position="340"/>
    </location>
</feature>
<dbReference type="PANTHER" id="PTHR30582">
    <property type="entry name" value="L,D-TRANSPEPTIDASE"/>
    <property type="match status" value="1"/>
</dbReference>
<dbReference type="EMBL" id="JXXE01000243">
    <property type="protein sequence ID" value="KIZ42765.1"/>
    <property type="molecule type" value="Genomic_DNA"/>
</dbReference>
<dbReference type="PANTHER" id="PTHR30582:SF2">
    <property type="entry name" value="L,D-TRANSPEPTIDASE YCIB-RELATED"/>
    <property type="match status" value="1"/>
</dbReference>
<evidence type="ECO:0000256" key="4">
    <source>
        <dbReference type="ARBA" id="ARBA00022960"/>
    </source>
</evidence>
<feature type="chain" id="PRO_5002319782" description="L,D-TPase catalytic domain-containing protein" evidence="9">
    <location>
        <begin position="28"/>
        <end position="489"/>
    </location>
</feature>
<reference evidence="11 12" key="1">
    <citation type="submission" date="2014-11" db="EMBL/GenBank/DDBJ databases">
        <title>Genomics and ecophysiology of heterotrophic nitrogen fixing bacteria isolated from estuarine surface water.</title>
        <authorList>
            <person name="Bentzon-Tilia M."/>
            <person name="Severin I."/>
            <person name="Hansen L.H."/>
            <person name="Riemann L."/>
        </authorList>
    </citation>
    <scope>NUCLEOTIDE SEQUENCE [LARGE SCALE GENOMIC DNA]</scope>
    <source>
        <strain evidence="11 12">BAL398</strain>
    </source>
</reference>
<dbReference type="InterPro" id="IPR005490">
    <property type="entry name" value="LD_TPept_cat_dom"/>
</dbReference>
<feature type="compositionally biased region" description="Low complexity" evidence="8">
    <location>
        <begin position="283"/>
        <end position="301"/>
    </location>
</feature>
<dbReference type="NCBIfam" id="NF004785">
    <property type="entry name" value="PRK06132.1-2"/>
    <property type="match status" value="1"/>
</dbReference>
<dbReference type="GO" id="GO:0018104">
    <property type="term" value="P:peptidoglycan-protein cross-linking"/>
    <property type="evidence" value="ECO:0007669"/>
    <property type="project" value="TreeGrafter"/>
</dbReference>
<feature type="compositionally biased region" description="Polar residues" evidence="8">
    <location>
        <begin position="302"/>
        <end position="318"/>
    </location>
</feature>
<dbReference type="PATRIC" id="fig|1076.23.peg.2530"/>
<evidence type="ECO:0000313" key="12">
    <source>
        <dbReference type="Proteomes" id="UP000032515"/>
    </source>
</evidence>
<dbReference type="InterPro" id="IPR038063">
    <property type="entry name" value="Transpep_catalytic_dom"/>
</dbReference>
<proteinExistence type="inferred from homology"/>
<feature type="region of interest" description="Disordered" evidence="8">
    <location>
        <begin position="214"/>
        <end position="243"/>
    </location>
</feature>
<dbReference type="GO" id="GO:0071972">
    <property type="term" value="F:peptidoglycan L,D-transpeptidase activity"/>
    <property type="evidence" value="ECO:0007669"/>
    <property type="project" value="TreeGrafter"/>
</dbReference>
<feature type="compositionally biased region" description="Basic and acidic residues" evidence="8">
    <location>
        <begin position="60"/>
        <end position="70"/>
    </location>
</feature>
<evidence type="ECO:0000256" key="6">
    <source>
        <dbReference type="ARBA" id="ARBA00023316"/>
    </source>
</evidence>
<keyword evidence="5 7" id="KW-0573">Peptidoglycan synthesis</keyword>
<feature type="region of interest" description="Disordered" evidence="8">
    <location>
        <begin position="55"/>
        <end position="75"/>
    </location>
</feature>
<dbReference type="GO" id="GO:0008360">
    <property type="term" value="P:regulation of cell shape"/>
    <property type="evidence" value="ECO:0007669"/>
    <property type="project" value="UniProtKB-UniRule"/>
</dbReference>
<dbReference type="AlphaFoldDB" id="A0A0D7EQF9"/>
<dbReference type="Gene3D" id="2.40.440.10">
    <property type="entry name" value="L,D-transpeptidase catalytic domain-like"/>
    <property type="match status" value="1"/>
</dbReference>
<dbReference type="SUPFAM" id="SSF141523">
    <property type="entry name" value="L,D-transpeptidase catalytic domain-like"/>
    <property type="match status" value="1"/>
</dbReference>
<feature type="active site" description="Proton donor/acceptor" evidence="7">
    <location>
        <position position="152"/>
    </location>
</feature>
<dbReference type="FunFam" id="2.40.440.10:FF:000006">
    <property type="entry name" value="L,D-transpeptidase catalytic domain"/>
    <property type="match status" value="1"/>
</dbReference>
<dbReference type="Proteomes" id="UP000032515">
    <property type="component" value="Unassembled WGS sequence"/>
</dbReference>
<dbReference type="GO" id="GO:0005576">
    <property type="term" value="C:extracellular region"/>
    <property type="evidence" value="ECO:0007669"/>
    <property type="project" value="TreeGrafter"/>
</dbReference>
<feature type="compositionally biased region" description="Low complexity" evidence="8">
    <location>
        <begin position="322"/>
        <end position="339"/>
    </location>
</feature>
<evidence type="ECO:0000256" key="9">
    <source>
        <dbReference type="SAM" id="SignalP"/>
    </source>
</evidence>
<dbReference type="GO" id="GO:0016740">
    <property type="term" value="F:transferase activity"/>
    <property type="evidence" value="ECO:0007669"/>
    <property type="project" value="UniProtKB-KW"/>
</dbReference>
<feature type="domain" description="L,D-TPase catalytic" evidence="10">
    <location>
        <begin position="80"/>
        <end position="189"/>
    </location>
</feature>
<organism evidence="11 12">
    <name type="scientific">Rhodopseudomonas palustris</name>
    <dbReference type="NCBI Taxonomy" id="1076"/>
    <lineage>
        <taxon>Bacteria</taxon>
        <taxon>Pseudomonadati</taxon>
        <taxon>Pseudomonadota</taxon>
        <taxon>Alphaproteobacteria</taxon>
        <taxon>Hyphomicrobiales</taxon>
        <taxon>Nitrobacteraceae</taxon>
        <taxon>Rhodopseudomonas</taxon>
    </lineage>
</organism>
<feature type="region of interest" description="Disordered" evidence="8">
    <location>
        <begin position="412"/>
        <end position="437"/>
    </location>
</feature>
<dbReference type="InterPro" id="IPR050979">
    <property type="entry name" value="LD-transpeptidase"/>
</dbReference>
<dbReference type="InterPro" id="IPR016915">
    <property type="entry name" value="UCP029342"/>
</dbReference>
<protein>
    <recommendedName>
        <fullName evidence="10">L,D-TPase catalytic domain-containing protein</fullName>
    </recommendedName>
</protein>
<evidence type="ECO:0000256" key="8">
    <source>
        <dbReference type="SAM" id="MobiDB-lite"/>
    </source>
</evidence>
<evidence type="ECO:0000256" key="1">
    <source>
        <dbReference type="ARBA" id="ARBA00004752"/>
    </source>
</evidence>
<feature type="active site" description="Nucleophile" evidence="7">
    <location>
        <position position="165"/>
    </location>
</feature>
<keyword evidence="4 7" id="KW-0133">Cell shape</keyword>
<sequence>MSICGALLRVGVLTAAGIVGISCSAEAAPSSSLFWPDSDPVYDRQEPVRPVAKRRPTVRHHLDTKREKQAKQAAKPQGPLIVSISIKDQTLKVYDANGLFAETPVSTGMRGHSTPMGVFSVIQKHKYHRSNIYSGAPMPYMQRLTWSGIAMHAGVVPGHPASHGCIRMPRDFAIKMWSWTKMGARVIITPGEIAPESFSHPLLIAKKPVPVPEQPVAAATSNSDDAARAAEMPTGTTPTPAVESAKYELRAGINLIDAKSGSEAGTTAAREPVRTADASPSGSATPVVASDASAATAPATTKPGSITAPTTNTANSTVDIEPTSAATTTPPAAKAEPAAVPKRTGRIAVFISRKDAKIYVRQRLEPLFDAPITIAPGDRPLGTHIFTAQLAKDDTFNWSVVSLPTTARQAAAHDRDRVSRRRKAAGAVETEPAPLPDSATEALDRLTIPPDAMTRIADALSTGGSIIVSDQGIAGGETGEGTDFIVPLH</sequence>
<feature type="signal peptide" evidence="9">
    <location>
        <begin position="1"/>
        <end position="27"/>
    </location>
</feature>
<gene>
    <name evidence="11" type="ORF">OO17_12290</name>
</gene>
<keyword evidence="3" id="KW-0808">Transferase</keyword>
<dbReference type="PIRSF" id="PIRSF029342">
    <property type="entry name" value="UCP029342_ErfK/YbiS/YcfS/YnhG"/>
    <property type="match status" value="1"/>
</dbReference>
<evidence type="ECO:0000313" key="11">
    <source>
        <dbReference type="EMBL" id="KIZ42765.1"/>
    </source>
</evidence>
<keyword evidence="9" id="KW-0732">Signal</keyword>
<comment type="similarity">
    <text evidence="2">Belongs to the YkuD family.</text>
</comment>
<name>A0A0D7EQF9_RHOPL</name>
<dbReference type="GO" id="GO:0071555">
    <property type="term" value="P:cell wall organization"/>
    <property type="evidence" value="ECO:0007669"/>
    <property type="project" value="UniProtKB-UniRule"/>
</dbReference>
<dbReference type="UniPathway" id="UPA00219"/>
<comment type="caution">
    <text evidence="11">The sequence shown here is derived from an EMBL/GenBank/DDBJ whole genome shotgun (WGS) entry which is preliminary data.</text>
</comment>
<dbReference type="PROSITE" id="PS52029">
    <property type="entry name" value="LD_TPASE"/>
    <property type="match status" value="1"/>
</dbReference>
<dbReference type="Pfam" id="PF03734">
    <property type="entry name" value="YkuD"/>
    <property type="match status" value="1"/>
</dbReference>
<evidence type="ECO:0000256" key="5">
    <source>
        <dbReference type="ARBA" id="ARBA00022984"/>
    </source>
</evidence>
<keyword evidence="6 7" id="KW-0961">Cell wall biogenesis/degradation</keyword>
<evidence type="ECO:0000256" key="2">
    <source>
        <dbReference type="ARBA" id="ARBA00005992"/>
    </source>
</evidence>
<comment type="pathway">
    <text evidence="1 7">Cell wall biogenesis; peptidoglycan biosynthesis.</text>
</comment>
<evidence type="ECO:0000259" key="10">
    <source>
        <dbReference type="PROSITE" id="PS52029"/>
    </source>
</evidence>